<keyword evidence="4 6" id="KW-1133">Transmembrane helix</keyword>
<dbReference type="RefSeq" id="WP_115001098.1">
    <property type="nucleotide sequence ID" value="NZ_UFXS01000001.1"/>
</dbReference>
<evidence type="ECO:0000256" key="2">
    <source>
        <dbReference type="ARBA" id="ARBA00022448"/>
    </source>
</evidence>
<feature type="transmembrane region" description="Helical" evidence="6">
    <location>
        <begin position="173"/>
        <end position="192"/>
    </location>
</feature>
<dbReference type="GO" id="GO:0016020">
    <property type="term" value="C:membrane"/>
    <property type="evidence" value="ECO:0007669"/>
    <property type="project" value="UniProtKB-SubCell"/>
</dbReference>
<dbReference type="InterPro" id="IPR036259">
    <property type="entry name" value="MFS_trans_sf"/>
</dbReference>
<evidence type="ECO:0000256" key="3">
    <source>
        <dbReference type="ARBA" id="ARBA00022692"/>
    </source>
</evidence>
<dbReference type="PANTHER" id="PTHR42718:SF9">
    <property type="entry name" value="MAJOR FACILITATOR SUPERFAMILY MULTIDRUG TRANSPORTER MFSC"/>
    <property type="match status" value="1"/>
</dbReference>
<dbReference type="STRING" id="343874.GCA_000805695_01421"/>
<evidence type="ECO:0000256" key="1">
    <source>
        <dbReference type="ARBA" id="ARBA00004141"/>
    </source>
</evidence>
<dbReference type="EMBL" id="UFXS01000001">
    <property type="protein sequence ID" value="STD59124.1"/>
    <property type="molecule type" value="Genomic_DNA"/>
</dbReference>
<name>A0A376GFH7_9FLAO</name>
<feature type="transmembrane region" description="Helical" evidence="6">
    <location>
        <begin position="413"/>
        <end position="432"/>
    </location>
</feature>
<reference evidence="7 8" key="1">
    <citation type="submission" date="2018-06" db="EMBL/GenBank/DDBJ databases">
        <authorList>
            <consortium name="Pathogen Informatics"/>
            <person name="Doyle S."/>
        </authorList>
    </citation>
    <scope>NUCLEOTIDE SEQUENCE [LARGE SCALE GENOMIC DNA]</scope>
    <source>
        <strain evidence="7 8">NCTC13456</strain>
    </source>
</reference>
<feature type="transmembrane region" description="Helical" evidence="6">
    <location>
        <begin position="341"/>
        <end position="362"/>
    </location>
</feature>
<feature type="transmembrane region" description="Helical" evidence="6">
    <location>
        <begin position="55"/>
        <end position="71"/>
    </location>
</feature>
<evidence type="ECO:0000256" key="6">
    <source>
        <dbReference type="SAM" id="Phobius"/>
    </source>
</evidence>
<feature type="transmembrane region" description="Helical" evidence="6">
    <location>
        <begin position="275"/>
        <end position="293"/>
    </location>
</feature>
<feature type="transmembrane region" description="Helical" evidence="6">
    <location>
        <begin position="83"/>
        <end position="102"/>
    </location>
</feature>
<gene>
    <name evidence="7" type="ORF">NCTC13456_02754</name>
</gene>
<dbReference type="SUPFAM" id="SSF103473">
    <property type="entry name" value="MFS general substrate transporter"/>
    <property type="match status" value="1"/>
</dbReference>
<feature type="transmembrane region" description="Helical" evidence="6">
    <location>
        <begin position="232"/>
        <end position="255"/>
    </location>
</feature>
<feature type="transmembrane region" description="Helical" evidence="6">
    <location>
        <begin position="496"/>
        <end position="514"/>
    </location>
</feature>
<evidence type="ECO:0000256" key="5">
    <source>
        <dbReference type="ARBA" id="ARBA00023136"/>
    </source>
</evidence>
<dbReference type="AlphaFoldDB" id="A0A376GFH7"/>
<feature type="transmembrane region" description="Helical" evidence="6">
    <location>
        <begin position="313"/>
        <end position="332"/>
    </location>
</feature>
<evidence type="ECO:0000256" key="4">
    <source>
        <dbReference type="ARBA" id="ARBA00022989"/>
    </source>
</evidence>
<keyword evidence="5 6" id="KW-0472">Membrane</keyword>
<keyword evidence="2" id="KW-0813">Transport</keyword>
<sequence length="528" mass="61857">MHNQHPIFKKWIPEKLVLPILIAALIPHVMILSLFNMNSIFTASFLDVDVDDLQFIFSLAYATIVCGLFINERLFQFFNIRSYLLFMTIINIVLMLLISLTTNTQLIYLLRVIQGTTSYLEGCIIVPLIMSRIKGEYGRLLGNTFLYGFMMTADKYTTSIVKFAIENYNFNMVIYTVIFFHVLSLLIYVFLFSHGRLYPKKPLYQLNLAGYFLMMLSLIAGAFLLIYGKRYYWFESLYIVIAFAAMLIFSGLFILQQLTSKKPIFHFEILRSERVIVGMLLFFTFYIFKSSMSNIYQVMNVVWKWNWEFVLQIQYYNCAGIYIGALFAYYIITQFQTQYKYVFFGGFFCLTFAMLWFSYILVPDTRPNAVIPPLLMEGMGQGMLFAPILQYMVCSVHANFSMNTMQAAVAMRYWSSTISFSIMQNAILFLTTKHQFLMTKNLDITNTIFQEQWNNLFNKHNTTHLVNESISLTASNLKSQLYNQALLIADIQIFRTLFYFGIVMMVFIMIYNPIKNVLHLRKKRKETH</sequence>
<keyword evidence="3 6" id="KW-0812">Transmembrane</keyword>
<protein>
    <submittedName>
        <fullName evidence="7">Drug resistance MFS transporter, drug:H+ antiporter-2 (14 Spanner) (DHA2) family</fullName>
    </submittedName>
</protein>
<dbReference type="Proteomes" id="UP000254737">
    <property type="component" value="Unassembled WGS sequence"/>
</dbReference>
<feature type="transmembrane region" description="Helical" evidence="6">
    <location>
        <begin position="16"/>
        <end position="35"/>
    </location>
</feature>
<accession>A0A376GFH7</accession>
<feature type="transmembrane region" description="Helical" evidence="6">
    <location>
        <begin position="204"/>
        <end position="226"/>
    </location>
</feature>
<evidence type="ECO:0000313" key="8">
    <source>
        <dbReference type="Proteomes" id="UP000254737"/>
    </source>
</evidence>
<comment type="subcellular location">
    <subcellularLocation>
        <location evidence="1">Membrane</location>
        <topology evidence="1">Multi-pass membrane protein</topology>
    </subcellularLocation>
</comment>
<organism evidence="7 8">
    <name type="scientific">Empedobacter falsenii</name>
    <dbReference type="NCBI Taxonomy" id="343874"/>
    <lineage>
        <taxon>Bacteria</taxon>
        <taxon>Pseudomonadati</taxon>
        <taxon>Bacteroidota</taxon>
        <taxon>Flavobacteriia</taxon>
        <taxon>Flavobacteriales</taxon>
        <taxon>Weeksellaceae</taxon>
        <taxon>Empedobacter</taxon>
    </lineage>
</organism>
<dbReference type="PANTHER" id="PTHR42718">
    <property type="entry name" value="MAJOR FACILITATOR SUPERFAMILY MULTIDRUG TRANSPORTER MFSC"/>
    <property type="match status" value="1"/>
</dbReference>
<proteinExistence type="predicted"/>
<evidence type="ECO:0000313" key="7">
    <source>
        <dbReference type="EMBL" id="STD59124.1"/>
    </source>
</evidence>
<feature type="transmembrane region" description="Helical" evidence="6">
    <location>
        <begin position="382"/>
        <end position="401"/>
    </location>
</feature>